<evidence type="ECO:0000313" key="5">
    <source>
        <dbReference type="EMBL" id="CAB4534863.1"/>
    </source>
</evidence>
<dbReference type="EMBL" id="CAFBMG010000106">
    <property type="protein sequence ID" value="CAB4908480.1"/>
    <property type="molecule type" value="Genomic_DNA"/>
</dbReference>
<evidence type="ECO:0000256" key="2">
    <source>
        <dbReference type="ARBA" id="ARBA00022670"/>
    </source>
</evidence>
<accession>A0A6J6SJU8</accession>
<reference evidence="6" key="1">
    <citation type="submission" date="2020-05" db="EMBL/GenBank/DDBJ databases">
        <authorList>
            <person name="Chiriac C."/>
            <person name="Salcher M."/>
            <person name="Ghai R."/>
            <person name="Kavagutti S V."/>
        </authorList>
    </citation>
    <scope>NUCLEOTIDE SEQUENCE</scope>
</reference>
<dbReference type="EMBL" id="CAEZYU010000020">
    <property type="protein sequence ID" value="CAB4735181.1"/>
    <property type="molecule type" value="Genomic_DNA"/>
</dbReference>
<dbReference type="GO" id="GO:0006508">
    <property type="term" value="P:proteolysis"/>
    <property type="evidence" value="ECO:0007669"/>
    <property type="project" value="UniProtKB-KW"/>
</dbReference>
<gene>
    <name evidence="5" type="ORF">UFOPK1358_00665</name>
    <name evidence="6" type="ORF">UFOPK2766_00628</name>
    <name evidence="7" type="ORF">UFOPK3519_01256</name>
</gene>
<keyword evidence="3" id="KW-0378">Hydrolase</keyword>
<dbReference type="InterPro" id="IPR005320">
    <property type="entry name" value="Peptidase_S51"/>
</dbReference>
<keyword evidence="2" id="KW-0645">Protease</keyword>
<dbReference type="SUPFAM" id="SSF52317">
    <property type="entry name" value="Class I glutamine amidotransferase-like"/>
    <property type="match status" value="1"/>
</dbReference>
<dbReference type="GO" id="GO:0008236">
    <property type="term" value="F:serine-type peptidase activity"/>
    <property type="evidence" value="ECO:0007669"/>
    <property type="project" value="UniProtKB-KW"/>
</dbReference>
<protein>
    <submittedName>
        <fullName evidence="6">Unannotated protein</fullName>
    </submittedName>
</protein>
<evidence type="ECO:0000313" key="7">
    <source>
        <dbReference type="EMBL" id="CAB4908480.1"/>
    </source>
</evidence>
<evidence type="ECO:0000256" key="1">
    <source>
        <dbReference type="ARBA" id="ARBA00006534"/>
    </source>
</evidence>
<organism evidence="6">
    <name type="scientific">freshwater metagenome</name>
    <dbReference type="NCBI Taxonomy" id="449393"/>
    <lineage>
        <taxon>unclassified sequences</taxon>
        <taxon>metagenomes</taxon>
        <taxon>ecological metagenomes</taxon>
    </lineage>
</organism>
<evidence type="ECO:0000256" key="3">
    <source>
        <dbReference type="ARBA" id="ARBA00022801"/>
    </source>
</evidence>
<name>A0A6J6SJU8_9ZZZZ</name>
<dbReference type="Pfam" id="PF03575">
    <property type="entry name" value="Peptidase_S51"/>
    <property type="match status" value="1"/>
</dbReference>
<comment type="similarity">
    <text evidence="1">Belongs to the peptidase S51 family.</text>
</comment>
<dbReference type="AlphaFoldDB" id="A0A6J6SJU8"/>
<sequence length="223" mass="23618">MNGTLALIGGEEFTQECSFDAALLQGVQEVLLVPAARAYENPEQTIARAETYFASFGVSVRVLDVYRRADALEPLPSELASAAQLIYLTGGSPMHLRSVLKDTPLLEGILGAWLAGATIAAAGEAASVLCSHMVDSRGGAFTIGLDLIQTMTVIPRYNQWSPEKWHRTVQLARPGLAVVGIDEATALIRSPDGDWSVEGAGSVHVFRDGARADISVLSAALAL</sequence>
<keyword evidence="4" id="KW-0720">Serine protease</keyword>
<evidence type="ECO:0000256" key="4">
    <source>
        <dbReference type="ARBA" id="ARBA00022825"/>
    </source>
</evidence>
<evidence type="ECO:0000313" key="6">
    <source>
        <dbReference type="EMBL" id="CAB4735181.1"/>
    </source>
</evidence>
<dbReference type="Gene3D" id="3.40.50.880">
    <property type="match status" value="1"/>
</dbReference>
<dbReference type="EMBL" id="CAEZSF010000046">
    <property type="protein sequence ID" value="CAB4534863.1"/>
    <property type="molecule type" value="Genomic_DNA"/>
</dbReference>
<dbReference type="InterPro" id="IPR029062">
    <property type="entry name" value="Class_I_gatase-like"/>
</dbReference>
<proteinExistence type="inferred from homology"/>